<reference evidence="2" key="1">
    <citation type="journal article" date="2011" name="Nat. Commun.">
        <title>Effector diversification within compartments of the Leptosphaeria maculans genome affected by Repeat-Induced Point mutations.</title>
        <authorList>
            <person name="Rouxel T."/>
            <person name="Grandaubert J."/>
            <person name="Hane J.K."/>
            <person name="Hoede C."/>
            <person name="van de Wouw A.P."/>
            <person name="Couloux A."/>
            <person name="Dominguez V."/>
            <person name="Anthouard V."/>
            <person name="Bally P."/>
            <person name="Bourras S."/>
            <person name="Cozijnsen A.J."/>
            <person name="Ciuffetti L.M."/>
            <person name="Degrave A."/>
            <person name="Dilmaghani A."/>
            <person name="Duret L."/>
            <person name="Fudal I."/>
            <person name="Goodwin S.B."/>
            <person name="Gout L."/>
            <person name="Glaser N."/>
            <person name="Linglin J."/>
            <person name="Kema G.H.J."/>
            <person name="Lapalu N."/>
            <person name="Lawrence C.B."/>
            <person name="May K."/>
            <person name="Meyer M."/>
            <person name="Ollivier B."/>
            <person name="Poulain J."/>
            <person name="Schoch C.L."/>
            <person name="Simon A."/>
            <person name="Spatafora J.W."/>
            <person name="Stachowiak A."/>
            <person name="Turgeon B.G."/>
            <person name="Tyler B.M."/>
            <person name="Vincent D."/>
            <person name="Weissenbach J."/>
            <person name="Amselem J."/>
            <person name="Quesneville H."/>
            <person name="Oliver R.P."/>
            <person name="Wincker P."/>
            <person name="Balesdent M.-H."/>
            <person name="Howlett B.J."/>
        </authorList>
    </citation>
    <scope>NUCLEOTIDE SEQUENCE [LARGE SCALE GENOMIC DNA]</scope>
    <source>
        <strain evidence="2">JN3 / isolate v23.1.3 / race Av1-4-5-6-7-8</strain>
    </source>
</reference>
<organism evidence="1 2">
    <name type="scientific">Leptosphaeria maculans (strain JN3 / isolate v23.1.3 / race Av1-4-5-6-7-8)</name>
    <name type="common">Blackleg fungus</name>
    <name type="synonym">Phoma lingam</name>
    <dbReference type="NCBI Taxonomy" id="985895"/>
    <lineage>
        <taxon>Eukaryota</taxon>
        <taxon>Fungi</taxon>
        <taxon>Dikarya</taxon>
        <taxon>Ascomycota</taxon>
        <taxon>Pezizomycotina</taxon>
        <taxon>Dothideomycetes</taxon>
        <taxon>Pleosporomycetidae</taxon>
        <taxon>Pleosporales</taxon>
        <taxon>Pleosporineae</taxon>
        <taxon>Leptosphaeriaceae</taxon>
        <taxon>Plenodomus</taxon>
        <taxon>Plenodomus lingam/Leptosphaeria maculans species complex</taxon>
    </lineage>
</organism>
<dbReference type="AlphaFoldDB" id="E5AFH6"/>
<name>E5AFH6_LEPMJ</name>
<protein>
    <submittedName>
        <fullName evidence="1">Predicted protein</fullName>
    </submittedName>
</protein>
<sequence>MSNPGLTNGLFLISVQMGETIVRCVGMMRSIYEQHAGENILDGLVSIDIQAQSAYHANCLTIMPVVSINNRHVESHSGGTRTSGPFRQIDHLQRVEERCHFYFA</sequence>
<keyword evidence="2" id="KW-1185">Reference proteome</keyword>
<evidence type="ECO:0000313" key="2">
    <source>
        <dbReference type="Proteomes" id="UP000002668"/>
    </source>
</evidence>
<proteinExistence type="predicted"/>
<dbReference type="EMBL" id="FP929139">
    <property type="protein sequence ID" value="CBY01965.1"/>
    <property type="molecule type" value="Genomic_DNA"/>
</dbReference>
<evidence type="ECO:0000313" key="1">
    <source>
        <dbReference type="EMBL" id="CBY01965.1"/>
    </source>
</evidence>
<gene>
    <name evidence="1" type="ORF">LEMA_P007520.1</name>
</gene>
<accession>E5AFH6</accession>
<dbReference type="InParanoid" id="E5AFH6"/>
<dbReference type="HOGENOM" id="CLU_2250641_0_0_1"/>
<dbReference type="Proteomes" id="UP000002668">
    <property type="component" value="Genome"/>
</dbReference>
<dbReference type="VEuPathDB" id="FungiDB:LEMA_P007520.1"/>